<keyword evidence="3" id="KW-1185">Reference proteome</keyword>
<dbReference type="InterPro" id="IPR005543">
    <property type="entry name" value="PASTA_dom"/>
</dbReference>
<reference evidence="3" key="1">
    <citation type="journal article" date="2019" name="Int. J. Syst. Evol. Microbiol.">
        <title>The Global Catalogue of Microorganisms (GCM) 10K type strain sequencing project: providing services to taxonomists for standard genome sequencing and annotation.</title>
        <authorList>
            <consortium name="The Broad Institute Genomics Platform"/>
            <consortium name="The Broad Institute Genome Sequencing Center for Infectious Disease"/>
            <person name="Wu L."/>
            <person name="Ma J."/>
        </authorList>
    </citation>
    <scope>NUCLEOTIDE SEQUENCE [LARGE SCALE GENOMIC DNA]</scope>
    <source>
        <strain evidence="3">CGMCC 1.15111</strain>
    </source>
</reference>
<dbReference type="PROSITE" id="PS51178">
    <property type="entry name" value="PASTA"/>
    <property type="match status" value="3"/>
</dbReference>
<evidence type="ECO:0000313" key="3">
    <source>
        <dbReference type="Proteomes" id="UP000658258"/>
    </source>
</evidence>
<dbReference type="SUPFAM" id="SSF54184">
    <property type="entry name" value="Penicillin-binding protein 2x (pbp-2x), c-terminal domain"/>
    <property type="match status" value="1"/>
</dbReference>
<dbReference type="Pfam" id="PF03793">
    <property type="entry name" value="PASTA"/>
    <property type="match status" value="3"/>
</dbReference>
<dbReference type="SMART" id="SM00740">
    <property type="entry name" value="PASTA"/>
    <property type="match status" value="3"/>
</dbReference>
<organism evidence="2 3">
    <name type="scientific">Roseivirga thermotolerans</name>
    <dbReference type="NCBI Taxonomy" id="1758176"/>
    <lineage>
        <taxon>Bacteria</taxon>
        <taxon>Pseudomonadati</taxon>
        <taxon>Bacteroidota</taxon>
        <taxon>Cytophagia</taxon>
        <taxon>Cytophagales</taxon>
        <taxon>Roseivirgaceae</taxon>
        <taxon>Roseivirga</taxon>
    </lineage>
</organism>
<comment type="caution">
    <text evidence="2">The sequence shown here is derived from an EMBL/GenBank/DDBJ whole genome shotgun (WGS) entry which is preliminary data.</text>
</comment>
<proteinExistence type="predicted"/>
<sequence>MAGIGIVVLLFFFYIYLPATTNHNETITVPDLVGKSFTEIDDFLTNRNLRYEVTRDSGYSADFDPEVILSQNPKGGAKVKENRKIYLTLNANVPPQVKMPNLINTDLLNARDILESNGLELGEISYVPDRRENAVIAQKYNGENVATGTLVYKGSKIDLVIADGEGVKRFATPDFLGKTLEELKFQIEASGLRLDEVNYVLNDTVPPNRVYKQLPPIGAMIRTGDLIEVWINSKKPATTNNDL</sequence>
<name>A0ABQ3I685_9BACT</name>
<gene>
    <name evidence="2" type="ORF">GCM10011340_15230</name>
</gene>
<accession>A0ABQ3I685</accession>
<dbReference type="CDD" id="cd06577">
    <property type="entry name" value="PASTA_pknB"/>
    <property type="match status" value="3"/>
</dbReference>
<evidence type="ECO:0000259" key="1">
    <source>
        <dbReference type="PROSITE" id="PS51178"/>
    </source>
</evidence>
<dbReference type="Proteomes" id="UP000658258">
    <property type="component" value="Unassembled WGS sequence"/>
</dbReference>
<protein>
    <recommendedName>
        <fullName evidence="1">PASTA domain-containing protein</fullName>
    </recommendedName>
</protein>
<feature type="domain" description="PASTA" evidence="1">
    <location>
        <begin position="23"/>
        <end position="91"/>
    </location>
</feature>
<dbReference type="Gene3D" id="3.30.10.20">
    <property type="match status" value="3"/>
</dbReference>
<evidence type="ECO:0000313" key="2">
    <source>
        <dbReference type="EMBL" id="GHE61228.1"/>
    </source>
</evidence>
<dbReference type="EMBL" id="BNAG01000002">
    <property type="protein sequence ID" value="GHE61228.1"/>
    <property type="molecule type" value="Genomic_DNA"/>
</dbReference>
<feature type="domain" description="PASTA" evidence="1">
    <location>
        <begin position="166"/>
        <end position="233"/>
    </location>
</feature>
<feature type="domain" description="PASTA" evidence="1">
    <location>
        <begin position="93"/>
        <end position="163"/>
    </location>
</feature>